<evidence type="ECO:0000313" key="1">
    <source>
        <dbReference type="EMBL" id="SHO55110.1"/>
    </source>
</evidence>
<keyword evidence="2" id="KW-1185">Reference proteome</keyword>
<proteinExistence type="predicted"/>
<evidence type="ECO:0000313" key="2">
    <source>
        <dbReference type="Proteomes" id="UP000184600"/>
    </source>
</evidence>
<dbReference type="EMBL" id="FRFG01000011">
    <property type="protein sequence ID" value="SHO55110.1"/>
    <property type="molecule type" value="Genomic_DNA"/>
</dbReference>
<name>A0A1M7YR99_9VIBR</name>
<reference evidence="2" key="1">
    <citation type="submission" date="2016-12" db="EMBL/GenBank/DDBJ databases">
        <authorList>
            <person name="Rodrigo-Torres L."/>
            <person name="Arahal R.D."/>
            <person name="Lucena T."/>
        </authorList>
    </citation>
    <scope>NUCLEOTIDE SEQUENCE [LARGE SCALE GENOMIC DNA]</scope>
</reference>
<dbReference type="RefSeq" id="WP_073580008.1">
    <property type="nucleotide sequence ID" value="NZ_AP024897.1"/>
</dbReference>
<protein>
    <submittedName>
        <fullName evidence="1">Uncharacterized protein</fullName>
    </submittedName>
</protein>
<organism evidence="1 2">
    <name type="scientific">Vibrio quintilis</name>
    <dbReference type="NCBI Taxonomy" id="1117707"/>
    <lineage>
        <taxon>Bacteria</taxon>
        <taxon>Pseudomonadati</taxon>
        <taxon>Pseudomonadota</taxon>
        <taxon>Gammaproteobacteria</taxon>
        <taxon>Vibrionales</taxon>
        <taxon>Vibrionaceae</taxon>
        <taxon>Vibrio</taxon>
    </lineage>
</organism>
<dbReference type="AlphaFoldDB" id="A0A1M7YR99"/>
<accession>A0A1M7YR99</accession>
<gene>
    <name evidence="1" type="ORF">VQ7734_00829</name>
</gene>
<dbReference type="Proteomes" id="UP000184600">
    <property type="component" value="Unassembled WGS sequence"/>
</dbReference>
<sequence length="61" mass="7131">MPVTISYDPEFARKAREYLIYLEDDLLQINLKDENTSELLLYLNKLITIHGATHQVHTESL</sequence>